<name>A0A6I2M7C0_9BACI</name>
<keyword evidence="3" id="KW-1185">Reference proteome</keyword>
<dbReference type="Gene3D" id="3.40.630.30">
    <property type="match status" value="1"/>
</dbReference>
<sequence>MLEKIEDKNLFMMCKEVRREAFSDIPAGYSLRCCRPEELPTWKRMQFDSAEDNGFMNQFFQQVYGGKEEQFFKRCLFICDKENRPVGTCFIWKAYGQISTIHWFKIVKEQEGKGLGRALLSAVMKQAGKEDYPVFLHTHPGSLRAIKLYSDMGFSLLTDPIIGHRINDLEACLPIMKDYLSSEAWNGLTHALAPASFLKIVKESESEEF</sequence>
<evidence type="ECO:0000313" key="3">
    <source>
        <dbReference type="Proteomes" id="UP000441585"/>
    </source>
</evidence>
<keyword evidence="2" id="KW-0808">Transferase</keyword>
<dbReference type="SUPFAM" id="SSF55729">
    <property type="entry name" value="Acyl-CoA N-acyltransferases (Nat)"/>
    <property type="match status" value="1"/>
</dbReference>
<dbReference type="Proteomes" id="UP000441585">
    <property type="component" value="Unassembled WGS sequence"/>
</dbReference>
<organism evidence="2 3">
    <name type="scientific">Metabacillus idriensis</name>
    <dbReference type="NCBI Taxonomy" id="324768"/>
    <lineage>
        <taxon>Bacteria</taxon>
        <taxon>Bacillati</taxon>
        <taxon>Bacillota</taxon>
        <taxon>Bacilli</taxon>
        <taxon>Bacillales</taxon>
        <taxon>Bacillaceae</taxon>
        <taxon>Metabacillus</taxon>
    </lineage>
</organism>
<dbReference type="InterPro" id="IPR016181">
    <property type="entry name" value="Acyl_CoA_acyltransferase"/>
</dbReference>
<dbReference type="PROSITE" id="PS51186">
    <property type="entry name" value="GNAT"/>
    <property type="match status" value="1"/>
</dbReference>
<protein>
    <submittedName>
        <fullName evidence="2">GNAT family N-acetyltransferase</fullName>
    </submittedName>
</protein>
<feature type="domain" description="N-acetyltransferase" evidence="1">
    <location>
        <begin position="29"/>
        <end position="176"/>
    </location>
</feature>
<dbReference type="Pfam" id="PF00583">
    <property type="entry name" value="Acetyltransf_1"/>
    <property type="match status" value="1"/>
</dbReference>
<dbReference type="GO" id="GO:0016747">
    <property type="term" value="F:acyltransferase activity, transferring groups other than amino-acyl groups"/>
    <property type="evidence" value="ECO:0007669"/>
    <property type="project" value="InterPro"/>
</dbReference>
<reference evidence="2 3" key="1">
    <citation type="submission" date="2019-11" db="EMBL/GenBank/DDBJ databases">
        <title>Bacillus idriensis genome.</title>
        <authorList>
            <person name="Konopka E.N."/>
            <person name="Newman J.D."/>
        </authorList>
    </citation>
    <scope>NUCLEOTIDE SEQUENCE [LARGE SCALE GENOMIC DNA]</scope>
    <source>
        <strain evidence="2 3">DSM 19097</strain>
    </source>
</reference>
<accession>A0A6I2M7C0</accession>
<dbReference type="EMBL" id="WKKF01000002">
    <property type="protein sequence ID" value="MRX54028.1"/>
    <property type="molecule type" value="Genomic_DNA"/>
</dbReference>
<evidence type="ECO:0000259" key="1">
    <source>
        <dbReference type="PROSITE" id="PS51186"/>
    </source>
</evidence>
<dbReference type="CDD" id="cd04301">
    <property type="entry name" value="NAT_SF"/>
    <property type="match status" value="1"/>
</dbReference>
<proteinExistence type="predicted"/>
<comment type="caution">
    <text evidence="2">The sequence shown here is derived from an EMBL/GenBank/DDBJ whole genome shotgun (WGS) entry which is preliminary data.</text>
</comment>
<dbReference type="RefSeq" id="WP_154318363.1">
    <property type="nucleotide sequence ID" value="NZ_CAJGAA010000002.1"/>
</dbReference>
<dbReference type="InterPro" id="IPR000182">
    <property type="entry name" value="GNAT_dom"/>
</dbReference>
<gene>
    <name evidence="2" type="ORF">GJU41_08590</name>
</gene>
<dbReference type="AlphaFoldDB" id="A0A6I2M7C0"/>
<evidence type="ECO:0000313" key="2">
    <source>
        <dbReference type="EMBL" id="MRX54028.1"/>
    </source>
</evidence>